<organism evidence="1 2">
    <name type="scientific">Nicotiana tabacum</name>
    <name type="common">Common tobacco</name>
    <dbReference type="NCBI Taxonomy" id="4097"/>
    <lineage>
        <taxon>Eukaryota</taxon>
        <taxon>Viridiplantae</taxon>
        <taxon>Streptophyta</taxon>
        <taxon>Embryophyta</taxon>
        <taxon>Tracheophyta</taxon>
        <taxon>Spermatophyta</taxon>
        <taxon>Magnoliopsida</taxon>
        <taxon>eudicotyledons</taxon>
        <taxon>Gunneridae</taxon>
        <taxon>Pentapetalae</taxon>
        <taxon>asterids</taxon>
        <taxon>lamiids</taxon>
        <taxon>Solanales</taxon>
        <taxon>Solanaceae</taxon>
        <taxon>Nicotianoideae</taxon>
        <taxon>Nicotianeae</taxon>
        <taxon>Nicotiana</taxon>
    </lineage>
</organism>
<evidence type="ECO:0000313" key="1">
    <source>
        <dbReference type="Proteomes" id="UP000790787"/>
    </source>
</evidence>
<dbReference type="Proteomes" id="UP000790787">
    <property type="component" value="Chromosome 1"/>
</dbReference>
<evidence type="ECO:0000313" key="2">
    <source>
        <dbReference type="RefSeq" id="XP_075074686.1"/>
    </source>
</evidence>
<gene>
    <name evidence="2" type="primary">LOC142162251</name>
</gene>
<protein>
    <submittedName>
        <fullName evidence="2">Uncharacterized protein LOC142162251</fullName>
    </submittedName>
</protein>
<name>A0AC58RPM6_TOBAC</name>
<dbReference type="RefSeq" id="XP_075074686.1">
    <property type="nucleotide sequence ID" value="XM_075218585.1"/>
</dbReference>
<keyword evidence="1" id="KW-1185">Reference proteome</keyword>
<reference evidence="2" key="2">
    <citation type="submission" date="2025-08" db="UniProtKB">
        <authorList>
            <consortium name="RefSeq"/>
        </authorList>
    </citation>
    <scope>IDENTIFICATION</scope>
    <source>
        <tissue evidence="2">Leaf</tissue>
    </source>
</reference>
<sequence length="636" mass="71674">MGSSTPVANADNTTVFKHLIQFNPSSQLPIKLSGNHNFTTWKAQIAMLLHGHDLYGHLDGSTPSPPTTVTTNSPETPNLEYKDWFHQDKLIQNALMPTLNLPWDQLHTSFANKSQTRIFSLRHHLSRLTKDTKSIAEYLREIRSLSDELATTCSPVSNEELMLLEHEIFLKHEDLKKTTTQVTSVVAQRVTNSSPTPCNNRRPPNNNNSWRTPNRQSNQNAYPHWRNFPNQSVQPPRVRCQLCDRFGHTTNVCRSRSHNHFEAKANFVAQTPPSDPWILDSGVSHHITSDATSLHNVQDFKGIEEVTMVNGNGIPITQTVDPTITPLPPTIPLMRDTRQDVCSLRAAQGNNPHPDQSATHDPGNIQTASLSSASIIDVNNAFLQGKFHEDVYMSQPPGYENLDHPDYCDNSLFVLHNLEVTIYVLIYVDDLILTGSNETLIQHVITSFLKRFSLKYLGLLYYFLGIEVYRDADGLFLSQSKYIQEVLHDTQMQDCKGVQSPMSTSTKLLLDDGAPKTDGKEYRSVFEYRVVASALSETNWITHLLKDLHVTLSAAPTILCDNLGVTYIAENPVHHTKMKHLEVDLHFVRNQVRIGLVRISHIHSADQLADPFTKPLSKPTFQHMLPKSRVVSSSLT</sequence>
<proteinExistence type="predicted"/>
<accession>A0AC58RPM6</accession>
<reference evidence="1" key="1">
    <citation type="journal article" date="2014" name="Nat. Commun.">
        <title>The tobacco genome sequence and its comparison with those of tomato and potato.</title>
        <authorList>
            <person name="Sierro N."/>
            <person name="Battey J.N."/>
            <person name="Ouadi S."/>
            <person name="Bakaher N."/>
            <person name="Bovet L."/>
            <person name="Willig A."/>
            <person name="Goepfert S."/>
            <person name="Peitsch M.C."/>
            <person name="Ivanov N.V."/>
        </authorList>
    </citation>
    <scope>NUCLEOTIDE SEQUENCE [LARGE SCALE GENOMIC DNA]</scope>
</reference>